<dbReference type="InterPro" id="IPR036423">
    <property type="entry name" value="SOD-like_Cu/Zn_dom_sf"/>
</dbReference>
<protein>
    <submittedName>
        <fullName evidence="1">Uncharacterized protein</fullName>
    </submittedName>
</protein>
<dbReference type="SUPFAM" id="SSF49329">
    <property type="entry name" value="Cu,Zn superoxide dismutase-like"/>
    <property type="match status" value="1"/>
</dbReference>
<gene>
    <name evidence="1" type="ORF">HGRIS_006484</name>
</gene>
<evidence type="ECO:0000313" key="1">
    <source>
        <dbReference type="EMBL" id="KAL0961545.1"/>
    </source>
</evidence>
<organism evidence="1 2">
    <name type="scientific">Hohenbuehelia grisea</name>
    <dbReference type="NCBI Taxonomy" id="104357"/>
    <lineage>
        <taxon>Eukaryota</taxon>
        <taxon>Fungi</taxon>
        <taxon>Dikarya</taxon>
        <taxon>Basidiomycota</taxon>
        <taxon>Agaricomycotina</taxon>
        <taxon>Agaricomycetes</taxon>
        <taxon>Agaricomycetidae</taxon>
        <taxon>Agaricales</taxon>
        <taxon>Pleurotineae</taxon>
        <taxon>Pleurotaceae</taxon>
        <taxon>Hohenbuehelia</taxon>
    </lineage>
</organism>
<proteinExistence type="predicted"/>
<dbReference type="EMBL" id="JASNQZ010000001">
    <property type="protein sequence ID" value="KAL0961545.1"/>
    <property type="molecule type" value="Genomic_DNA"/>
</dbReference>
<comment type="caution">
    <text evidence="1">The sequence shown here is derived from an EMBL/GenBank/DDBJ whole genome shotgun (WGS) entry which is preliminary data.</text>
</comment>
<accession>A0ABR3K1W6</accession>
<reference evidence="2" key="1">
    <citation type="submission" date="2024-06" db="EMBL/GenBank/DDBJ databases">
        <title>Multi-omics analyses provide insights into the biosynthesis of the anticancer antibiotic pleurotin in Hohenbuehelia grisea.</title>
        <authorList>
            <person name="Weaver J.A."/>
            <person name="Alberti F."/>
        </authorList>
    </citation>
    <scope>NUCLEOTIDE SEQUENCE [LARGE SCALE GENOMIC DNA]</scope>
    <source>
        <strain evidence="2">T-177</strain>
    </source>
</reference>
<dbReference type="Proteomes" id="UP001556367">
    <property type="component" value="Unassembled WGS sequence"/>
</dbReference>
<sequence length="161" mass="17311">MAARGRLLLVVQSPATMKLSASVLAATLCAAQLVAGAVVRRDPGKIATVDFVKGANTAPFARVTFTQADVNSKVIVTGWLTEQARKSRLSIRVHPNCNSLKRRPLADLGHVEIDENGEALLAHMDPSFTLNGDKSILDRAAVLYDKYNRVLGCAQIHKAGH</sequence>
<name>A0ABR3K1W6_9AGAR</name>
<keyword evidence="2" id="KW-1185">Reference proteome</keyword>
<evidence type="ECO:0000313" key="2">
    <source>
        <dbReference type="Proteomes" id="UP001556367"/>
    </source>
</evidence>
<dbReference type="Gene3D" id="2.60.40.200">
    <property type="entry name" value="Superoxide dismutase, copper/zinc binding domain"/>
    <property type="match status" value="1"/>
</dbReference>